<dbReference type="EMBL" id="AEEL01000013">
    <property type="protein sequence ID" value="EFM27676.1"/>
    <property type="molecule type" value="Genomic_DNA"/>
</dbReference>
<dbReference type="InterPro" id="IPR008441">
    <property type="entry name" value="AfumC-like_glycosyl_Trfase"/>
</dbReference>
<dbReference type="InterPro" id="IPR029044">
    <property type="entry name" value="Nucleotide-diphossugar_trans"/>
</dbReference>
<protein>
    <submittedName>
        <fullName evidence="1">Capsular polysaccharide synthesis protein</fullName>
    </submittedName>
</protein>
<name>E0PD91_STREI</name>
<proteinExistence type="predicted"/>
<organism evidence="1 2">
    <name type="scientific">Streptococcus equinus ATCC 700338</name>
    <dbReference type="NCBI Taxonomy" id="864569"/>
    <lineage>
        <taxon>Bacteria</taxon>
        <taxon>Bacillati</taxon>
        <taxon>Bacillota</taxon>
        <taxon>Bacilli</taxon>
        <taxon>Lactobacillales</taxon>
        <taxon>Streptococcaceae</taxon>
        <taxon>Streptococcus</taxon>
    </lineage>
</organism>
<dbReference type="GO" id="GO:0016757">
    <property type="term" value="F:glycosyltransferase activity"/>
    <property type="evidence" value="ECO:0007669"/>
    <property type="project" value="InterPro"/>
</dbReference>
<accession>E0PD91</accession>
<dbReference type="AlphaFoldDB" id="E0PD91"/>
<dbReference type="Proteomes" id="UP000004290">
    <property type="component" value="Unassembled WGS sequence"/>
</dbReference>
<comment type="caution">
    <text evidence="1">The sequence shown here is derived from an EMBL/GenBank/DDBJ whole genome shotgun (WGS) entry which is preliminary data.</text>
</comment>
<dbReference type="SUPFAM" id="SSF53448">
    <property type="entry name" value="Nucleotide-diphospho-sugar transferases"/>
    <property type="match status" value="1"/>
</dbReference>
<dbReference type="Gene3D" id="3.90.550.20">
    <property type="match status" value="1"/>
</dbReference>
<keyword evidence="2" id="KW-1185">Reference proteome</keyword>
<sequence length="310" mass="36912">MEVIFLKHSKKLQQYFQILGMKNGLYKLFCSTFPIFDIKDSRYRTLLWQKKCVKKLKSYAKQKHAYDIVPIQQNLSPKIIWVLWLQGENNMPPVVQKCYDSLKMYAGDYEVILLSEDNLTNYIQLPDYINDKYKAKKIPVAVYSDLIRLELLVTYGGIWIDSTVLLTDYIRETILSSDLFFYQASQLEYSITKISSWFISVKESNNYAIHQIRDALFYYWELHDRPINNFILHLMITALYETDQKFKTIFDNMPYLCNMNPHVMYFSLSKEYSSNLWSMITDSSEVHKLSWKLCEHYPKNSLYDHLLKGE</sequence>
<evidence type="ECO:0000313" key="2">
    <source>
        <dbReference type="Proteomes" id="UP000004290"/>
    </source>
</evidence>
<reference evidence="1 2" key="1">
    <citation type="submission" date="2010-07" db="EMBL/GenBank/DDBJ databases">
        <authorList>
            <person name="Muzny D."/>
            <person name="Qin X."/>
            <person name="Deng J."/>
            <person name="Jiang H."/>
            <person name="Liu Y."/>
            <person name="Qu J."/>
            <person name="Song X.-Z."/>
            <person name="Zhang L."/>
            <person name="Thornton R."/>
            <person name="Coyle M."/>
            <person name="Francisco L."/>
            <person name="Jackson L."/>
            <person name="Javaid M."/>
            <person name="Korchina V."/>
            <person name="Kovar C."/>
            <person name="Mata R."/>
            <person name="Mathew T."/>
            <person name="Ngo R."/>
            <person name="Nguyen L."/>
            <person name="Nguyen N."/>
            <person name="Okwuonu G."/>
            <person name="Ongeri F."/>
            <person name="Pham C."/>
            <person name="Simmons D."/>
            <person name="Wilczek-Boney K."/>
            <person name="Hale W."/>
            <person name="Jakkamsetti A."/>
            <person name="Pham P."/>
            <person name="Ruth R."/>
            <person name="San Lucas F."/>
            <person name="Warren J."/>
            <person name="Zhang J."/>
            <person name="Zhao Z."/>
            <person name="Zhou C."/>
            <person name="Zhu D."/>
            <person name="Lee S."/>
            <person name="Bess C."/>
            <person name="Blankenburg K."/>
            <person name="Forbes L."/>
            <person name="Fu Q."/>
            <person name="Gubbala S."/>
            <person name="Hirani K."/>
            <person name="Jayaseelan J.C."/>
            <person name="Lara F."/>
            <person name="Munidasa M."/>
            <person name="Palculict T."/>
            <person name="Patil S."/>
            <person name="Pu L.-L."/>
            <person name="Saada N."/>
            <person name="Tang L."/>
            <person name="Weissenberger G."/>
            <person name="Zhu Y."/>
            <person name="Hemphill L."/>
            <person name="Shang Y."/>
            <person name="Youmans B."/>
            <person name="Ayvaz T."/>
            <person name="Ross M."/>
            <person name="Santibanez J."/>
            <person name="Aqrawi P."/>
            <person name="Gross S."/>
            <person name="Joshi V."/>
            <person name="Fowler G."/>
            <person name="Nazareth L."/>
            <person name="Reid J."/>
            <person name="Worley K."/>
            <person name="Petrosino J."/>
            <person name="Highlander S."/>
            <person name="Gibbs R."/>
        </authorList>
    </citation>
    <scope>NUCLEOTIDE SEQUENCE [LARGE SCALE GENOMIC DNA]</scope>
    <source>
        <strain evidence="1 2">ATCC 700338</strain>
    </source>
</reference>
<dbReference type="HOGENOM" id="CLU_068623_1_1_9"/>
<gene>
    <name evidence="1" type="ORF">HMPREF9319_0814</name>
</gene>
<dbReference type="Pfam" id="PF05704">
    <property type="entry name" value="Caps_synth"/>
    <property type="match status" value="1"/>
</dbReference>
<evidence type="ECO:0000313" key="1">
    <source>
        <dbReference type="EMBL" id="EFM27676.1"/>
    </source>
</evidence>